<evidence type="ECO:0000313" key="4">
    <source>
        <dbReference type="Proteomes" id="UP000238164"/>
    </source>
</evidence>
<sequence length="624" mass="66103">MTLRQPFLHDLAAVLRAPTQVWSAPNGDVDGSGVQGAFFGDHRVLRGLGVGVQDAEGAVELASAGASLRPDGSVDFHTVVRWQDGTADPLGALTRHRVAHPGGFGERIVISASLPRPIEVTLTVRLVPDNTPLNLIKAGVEAARPVTLQGNGWTFGAGASATLDAPAATIEHDEAITLRWRLTLPAFGQVAAQWSLALRDPATPFVGSAAAPLAAPALTNASSSLARLVAQSLADLSSLRLCERTEADRTFFAAGAPWFLTLFGRDSLIAARLLLPADTEMAIGTLRTLAGRQGTAVDVDRAEQPGKILHEVRAATLDLQQGTVLPPEYYGTVDATPLWVLLLADAVAAGVDPVAEGLMDGLHGALTWLRDHSDPDGDGFAEYYDTSGHGLANQGWKDSGDSIRFADGRVADGPIALVEVQGYCHAAAIAGADLLERFADDPAGAAFWRDWAARLKARFHEQFWVSDAHGRYPALALDRQKNAVTGVASNMGHLLGTGLLDADQEALVVSRLMSPEMFSGYGIRTMSTDNVAYWPTRYHVGSVWTHDTAMIIDGMLRAGFDAPARTLAEGLLRAAEGFDYRLPELFGGQSADEVFPPLPYPASCRPQAWAAASGITVAKALGAL</sequence>
<dbReference type="GO" id="GO:0005975">
    <property type="term" value="P:carbohydrate metabolic process"/>
    <property type="evidence" value="ECO:0007669"/>
    <property type="project" value="InterPro"/>
</dbReference>
<dbReference type="AlphaFoldDB" id="A0A2N9JKF2"/>
<dbReference type="Gene3D" id="1.50.10.10">
    <property type="match status" value="1"/>
</dbReference>
<feature type="domain" description="Putative glycogen debranching enzyme N-terminal" evidence="1">
    <location>
        <begin position="17"/>
        <end position="194"/>
    </location>
</feature>
<evidence type="ECO:0000259" key="2">
    <source>
        <dbReference type="Pfam" id="PF22422"/>
    </source>
</evidence>
<dbReference type="InterPro" id="IPR054491">
    <property type="entry name" value="MGH1-like_GH"/>
</dbReference>
<dbReference type="KEGG" id="mgg:MPLG2_3206"/>
<dbReference type="InterPro" id="IPR008928">
    <property type="entry name" value="6-hairpin_glycosidase_sf"/>
</dbReference>
<organism evidence="3 4">
    <name type="scientific">Micropruina glycogenica</name>
    <dbReference type="NCBI Taxonomy" id="75385"/>
    <lineage>
        <taxon>Bacteria</taxon>
        <taxon>Bacillati</taxon>
        <taxon>Actinomycetota</taxon>
        <taxon>Actinomycetes</taxon>
        <taxon>Propionibacteriales</taxon>
        <taxon>Nocardioidaceae</taxon>
        <taxon>Micropruina</taxon>
    </lineage>
</organism>
<dbReference type="Proteomes" id="UP000238164">
    <property type="component" value="Chromosome 1"/>
</dbReference>
<accession>A0A2N9JKF2</accession>
<dbReference type="Pfam" id="PF14742">
    <property type="entry name" value="GDE_N_bis"/>
    <property type="match status" value="1"/>
</dbReference>
<dbReference type="EMBL" id="LT985188">
    <property type="protein sequence ID" value="SPD88236.1"/>
    <property type="molecule type" value="Genomic_DNA"/>
</dbReference>
<feature type="domain" description="Mannosylglycerate hydrolase MGH1-like glycoside hydrolase" evidence="2">
    <location>
        <begin position="338"/>
        <end position="575"/>
    </location>
</feature>
<dbReference type="OrthoDB" id="9759959at2"/>
<gene>
    <name evidence="3" type="ORF">MPLG2_3206</name>
</gene>
<dbReference type="InterPro" id="IPR012341">
    <property type="entry name" value="6hp_glycosidase-like_sf"/>
</dbReference>
<reference evidence="3 4" key="1">
    <citation type="submission" date="2018-02" db="EMBL/GenBank/DDBJ databases">
        <authorList>
            <person name="Cohen D.B."/>
            <person name="Kent A.D."/>
        </authorList>
    </citation>
    <scope>NUCLEOTIDE SEQUENCE [LARGE SCALE GENOMIC DNA]</scope>
    <source>
        <strain evidence="3">1</strain>
    </source>
</reference>
<name>A0A2N9JKF2_9ACTN</name>
<proteinExistence type="predicted"/>
<dbReference type="SUPFAM" id="SSF48208">
    <property type="entry name" value="Six-hairpin glycosidases"/>
    <property type="match status" value="1"/>
</dbReference>
<evidence type="ECO:0000259" key="1">
    <source>
        <dbReference type="Pfam" id="PF14742"/>
    </source>
</evidence>
<protein>
    <submittedName>
        <fullName evidence="3">Amylo-alpha-1,6-glucosidase</fullName>
    </submittedName>
</protein>
<dbReference type="Pfam" id="PF22422">
    <property type="entry name" value="MGH1-like_GH"/>
    <property type="match status" value="1"/>
</dbReference>
<dbReference type="RefSeq" id="WP_105186787.1">
    <property type="nucleotide sequence ID" value="NZ_LT985188.1"/>
</dbReference>
<evidence type="ECO:0000313" key="3">
    <source>
        <dbReference type="EMBL" id="SPD88236.1"/>
    </source>
</evidence>
<keyword evidence="4" id="KW-1185">Reference proteome</keyword>
<dbReference type="InterPro" id="IPR032856">
    <property type="entry name" value="GDE_N_bis"/>
</dbReference>